<evidence type="ECO:0000256" key="2">
    <source>
        <dbReference type="SAM" id="Phobius"/>
    </source>
</evidence>
<name>A0A4Z0WH33_9GAMM</name>
<evidence type="ECO:0000256" key="1">
    <source>
        <dbReference type="SAM" id="MobiDB-lite"/>
    </source>
</evidence>
<reference evidence="3 4" key="1">
    <citation type="submission" date="2019-04" db="EMBL/GenBank/DDBJ databases">
        <title>Natronospirillum operosus gen. nov., sp. nov., a haloalkaliphilic satellite isolated from decaying biomass of laboratory culture of cyanobacterium Geitlerinema sp. and proposal of Natronospirillaceae fam. nov. and Saccharospirillaceae fam. nov.</title>
        <authorList>
            <person name="Kevbrin V."/>
            <person name="Boltyanskaya Y."/>
            <person name="Koziaeva V."/>
            <person name="Grouzdev D.S."/>
            <person name="Park M."/>
            <person name="Cho J."/>
        </authorList>
    </citation>
    <scope>NUCLEOTIDE SEQUENCE [LARGE SCALE GENOMIC DNA]</scope>
    <source>
        <strain evidence="3 4">G-116</strain>
    </source>
</reference>
<dbReference type="EMBL" id="SRMF01000002">
    <property type="protein sequence ID" value="TGG94078.1"/>
    <property type="molecule type" value="Genomic_DNA"/>
</dbReference>
<gene>
    <name evidence="3" type="ORF">E4656_07830</name>
</gene>
<evidence type="ECO:0000313" key="4">
    <source>
        <dbReference type="Proteomes" id="UP000297475"/>
    </source>
</evidence>
<feature type="transmembrane region" description="Helical" evidence="2">
    <location>
        <begin position="46"/>
        <end position="66"/>
    </location>
</feature>
<feature type="compositionally biased region" description="Polar residues" evidence="1">
    <location>
        <begin position="75"/>
        <end position="88"/>
    </location>
</feature>
<keyword evidence="2" id="KW-0812">Transmembrane</keyword>
<keyword evidence="4" id="KW-1185">Reference proteome</keyword>
<dbReference type="Proteomes" id="UP000297475">
    <property type="component" value="Unassembled WGS sequence"/>
</dbReference>
<feature type="transmembrane region" description="Helical" evidence="2">
    <location>
        <begin position="24"/>
        <end position="40"/>
    </location>
</feature>
<feature type="compositionally biased region" description="Low complexity" evidence="1">
    <location>
        <begin position="102"/>
        <end position="113"/>
    </location>
</feature>
<accession>A0A4Z0WH33</accession>
<dbReference type="OrthoDB" id="6164842at2"/>
<comment type="caution">
    <text evidence="3">The sequence shown here is derived from an EMBL/GenBank/DDBJ whole genome shotgun (WGS) entry which is preliminary data.</text>
</comment>
<feature type="region of interest" description="Disordered" evidence="1">
    <location>
        <begin position="74"/>
        <end position="119"/>
    </location>
</feature>
<dbReference type="AlphaFoldDB" id="A0A4Z0WH33"/>
<organism evidence="3 4">
    <name type="scientific">Natronospirillum operosum</name>
    <dbReference type="NCBI Taxonomy" id="2759953"/>
    <lineage>
        <taxon>Bacteria</taxon>
        <taxon>Pseudomonadati</taxon>
        <taxon>Pseudomonadota</taxon>
        <taxon>Gammaproteobacteria</taxon>
        <taxon>Oceanospirillales</taxon>
        <taxon>Natronospirillaceae</taxon>
        <taxon>Natronospirillum</taxon>
    </lineage>
</organism>
<keyword evidence="2" id="KW-1133">Transmembrane helix</keyword>
<sequence length="119" mass="12528">MNCCDDKTHQKTGVARLMQGPRRWMLLGAVVVAGGLAMGWDQMVLLGIAPILVSLLPCLVMCGLGVGMMCRNKGGKSTDQSEASNVQAATAAPTEKQSTHPQAAEQKAATEQAVSRFQA</sequence>
<evidence type="ECO:0000313" key="3">
    <source>
        <dbReference type="EMBL" id="TGG94078.1"/>
    </source>
</evidence>
<protein>
    <recommendedName>
        <fullName evidence="5">DUF2933 domain-containing protein</fullName>
    </recommendedName>
</protein>
<keyword evidence="2" id="KW-0472">Membrane</keyword>
<evidence type="ECO:0008006" key="5">
    <source>
        <dbReference type="Google" id="ProtNLM"/>
    </source>
</evidence>
<proteinExistence type="predicted"/>